<feature type="compositionally biased region" description="Basic and acidic residues" evidence="1">
    <location>
        <begin position="1"/>
        <end position="13"/>
    </location>
</feature>
<protein>
    <submittedName>
        <fullName evidence="2">Uncharacterized protein</fullName>
    </submittedName>
</protein>
<organism evidence="2">
    <name type="scientific">Arundo donax</name>
    <name type="common">Giant reed</name>
    <name type="synonym">Donax arundinaceus</name>
    <dbReference type="NCBI Taxonomy" id="35708"/>
    <lineage>
        <taxon>Eukaryota</taxon>
        <taxon>Viridiplantae</taxon>
        <taxon>Streptophyta</taxon>
        <taxon>Embryophyta</taxon>
        <taxon>Tracheophyta</taxon>
        <taxon>Spermatophyta</taxon>
        <taxon>Magnoliopsida</taxon>
        <taxon>Liliopsida</taxon>
        <taxon>Poales</taxon>
        <taxon>Poaceae</taxon>
        <taxon>PACMAD clade</taxon>
        <taxon>Arundinoideae</taxon>
        <taxon>Arundineae</taxon>
        <taxon>Arundo</taxon>
    </lineage>
</organism>
<accession>A0A0A9A3L8</accession>
<dbReference type="AlphaFoldDB" id="A0A0A9A3L8"/>
<sequence>MIDENTGRTDETKMLASDSVH</sequence>
<reference evidence="2" key="1">
    <citation type="submission" date="2014-09" db="EMBL/GenBank/DDBJ databases">
        <authorList>
            <person name="Magalhaes I.L.F."/>
            <person name="Oliveira U."/>
            <person name="Santos F.R."/>
            <person name="Vidigal T.H.D.A."/>
            <person name="Brescovit A.D."/>
            <person name="Santos A.J."/>
        </authorList>
    </citation>
    <scope>NUCLEOTIDE SEQUENCE</scope>
    <source>
        <tissue evidence="2">Shoot tissue taken approximately 20 cm above the soil surface</tissue>
    </source>
</reference>
<dbReference type="EMBL" id="GBRH01256283">
    <property type="protein sequence ID" value="JAD41612.1"/>
    <property type="molecule type" value="Transcribed_RNA"/>
</dbReference>
<evidence type="ECO:0000313" key="2">
    <source>
        <dbReference type="EMBL" id="JAD41612.1"/>
    </source>
</evidence>
<feature type="region of interest" description="Disordered" evidence="1">
    <location>
        <begin position="1"/>
        <end position="21"/>
    </location>
</feature>
<reference evidence="2" key="2">
    <citation type="journal article" date="2015" name="Data Brief">
        <title>Shoot transcriptome of the giant reed, Arundo donax.</title>
        <authorList>
            <person name="Barrero R.A."/>
            <person name="Guerrero F.D."/>
            <person name="Moolhuijzen P."/>
            <person name="Goolsby J.A."/>
            <person name="Tidwell J."/>
            <person name="Bellgard S.E."/>
            <person name="Bellgard M.I."/>
        </authorList>
    </citation>
    <scope>NUCLEOTIDE SEQUENCE</scope>
    <source>
        <tissue evidence="2">Shoot tissue taken approximately 20 cm above the soil surface</tissue>
    </source>
</reference>
<evidence type="ECO:0000256" key="1">
    <source>
        <dbReference type="SAM" id="MobiDB-lite"/>
    </source>
</evidence>
<proteinExistence type="predicted"/>
<name>A0A0A9A3L8_ARUDO</name>